<evidence type="ECO:0000313" key="2">
    <source>
        <dbReference type="EMBL" id="PCE25913.1"/>
    </source>
</evidence>
<feature type="domain" description="N-acetyltransferase" evidence="1">
    <location>
        <begin position="37"/>
        <end position="185"/>
    </location>
</feature>
<dbReference type="PROSITE" id="PS51186">
    <property type="entry name" value="GNAT"/>
    <property type="match status" value="1"/>
</dbReference>
<protein>
    <submittedName>
        <fullName evidence="2">GNAT family N-acetyltransferase</fullName>
    </submittedName>
</protein>
<sequence>MTRASLTPPSFTLRELQREELVRVWTIDRSEVIHHLYRLKDGQLERYPEFYDMHGWPEGEAEHYTPILLDCYDRGGWCAGLFDGERLIGATIVDSRWLGPNADMLQLKFLHVSCAYRGRGAGMQLYRAAQAHAVQVGARRLYASATPSVSTIDFYLRLGFVVSAQPDPQLFALEPEDIHMEGPPLTPC</sequence>
<dbReference type="InterPro" id="IPR016181">
    <property type="entry name" value="Acyl_CoA_acyltransferase"/>
</dbReference>
<dbReference type="Pfam" id="PF00583">
    <property type="entry name" value="Acetyltransf_1"/>
    <property type="match status" value="1"/>
</dbReference>
<dbReference type="InterPro" id="IPR000182">
    <property type="entry name" value="GNAT_dom"/>
</dbReference>
<dbReference type="RefSeq" id="WP_096721530.1">
    <property type="nucleotide sequence ID" value="NZ_MTZV01000004.1"/>
</dbReference>
<keyword evidence="2" id="KW-0808">Transferase</keyword>
<comment type="caution">
    <text evidence="2">The sequence shown here is derived from an EMBL/GenBank/DDBJ whole genome shotgun (WGS) entry which is preliminary data.</text>
</comment>
<reference evidence="2 3" key="1">
    <citation type="submission" date="2017-01" db="EMBL/GenBank/DDBJ databases">
        <title>Whole-Genome Shotgun Sequencing of Two beta-Proteobacterial Species in Search of the Bulgecin Biosynthetic Cluster.</title>
        <authorList>
            <person name="Horsman M.E."/>
            <person name="Marous D.R."/>
            <person name="Li R."/>
            <person name="Oliver R.A."/>
            <person name="Byun B."/>
            <person name="Emrich S.J."/>
            <person name="Boggess B."/>
            <person name="Townsend C.A."/>
            <person name="Mobashery S."/>
        </authorList>
    </citation>
    <scope>NUCLEOTIDE SEQUENCE [LARGE SCALE GENOMIC DNA]</scope>
    <source>
        <strain evidence="2 3">ATCC 31363</strain>
    </source>
</reference>
<dbReference type="CDD" id="cd04301">
    <property type="entry name" value="NAT_SF"/>
    <property type="match status" value="1"/>
</dbReference>
<dbReference type="SUPFAM" id="SSF55729">
    <property type="entry name" value="Acyl-CoA N-acyltransferases (Nat)"/>
    <property type="match status" value="1"/>
</dbReference>
<evidence type="ECO:0000313" key="3">
    <source>
        <dbReference type="Proteomes" id="UP000218022"/>
    </source>
</evidence>
<dbReference type="AlphaFoldDB" id="A0A2A4EWB5"/>
<dbReference type="EMBL" id="MTZV01000004">
    <property type="protein sequence ID" value="PCE25913.1"/>
    <property type="molecule type" value="Genomic_DNA"/>
</dbReference>
<name>A0A2A4EWB5_9BURK</name>
<dbReference type="GO" id="GO:0016747">
    <property type="term" value="F:acyltransferase activity, transferring groups other than amino-acyl groups"/>
    <property type="evidence" value="ECO:0007669"/>
    <property type="project" value="InterPro"/>
</dbReference>
<organism evidence="2 3">
    <name type="scientific">Paraburkholderia acidicola</name>
    <dbReference type="NCBI Taxonomy" id="1912599"/>
    <lineage>
        <taxon>Bacteria</taxon>
        <taxon>Pseudomonadati</taxon>
        <taxon>Pseudomonadota</taxon>
        <taxon>Betaproteobacteria</taxon>
        <taxon>Burkholderiales</taxon>
        <taxon>Burkholderiaceae</taxon>
        <taxon>Paraburkholderia</taxon>
    </lineage>
</organism>
<dbReference type="OrthoDB" id="8116556at2"/>
<dbReference type="Proteomes" id="UP000218022">
    <property type="component" value="Unassembled WGS sequence"/>
</dbReference>
<dbReference type="Gene3D" id="3.40.630.30">
    <property type="match status" value="1"/>
</dbReference>
<proteinExistence type="predicted"/>
<accession>A0A2A4EWB5</accession>
<gene>
    <name evidence="2" type="ORF">BWP39_15400</name>
</gene>
<evidence type="ECO:0000259" key="1">
    <source>
        <dbReference type="PROSITE" id="PS51186"/>
    </source>
</evidence>